<evidence type="ECO:0000313" key="1">
    <source>
        <dbReference type="EMBL" id="SFM20371.1"/>
    </source>
</evidence>
<accession>A0A1I4NXW0</accession>
<gene>
    <name evidence="1" type="ORF">SAMN05421880_10965</name>
</gene>
<dbReference type="AlphaFoldDB" id="A0A1I4NXW0"/>
<organism evidence="1 2">
    <name type="scientific">Nitrosomonas nitrosa</name>
    <dbReference type="NCBI Taxonomy" id="52442"/>
    <lineage>
        <taxon>Bacteria</taxon>
        <taxon>Pseudomonadati</taxon>
        <taxon>Pseudomonadota</taxon>
        <taxon>Betaproteobacteria</taxon>
        <taxon>Nitrosomonadales</taxon>
        <taxon>Nitrosomonadaceae</taxon>
        <taxon>Nitrosomonas</taxon>
    </lineage>
</organism>
<keyword evidence="2" id="KW-1185">Reference proteome</keyword>
<protein>
    <submittedName>
        <fullName evidence="1">Uncharacterized protein</fullName>
    </submittedName>
</protein>
<name>A0A1I4NXW0_9PROT</name>
<reference evidence="1 2" key="1">
    <citation type="submission" date="2016-10" db="EMBL/GenBank/DDBJ databases">
        <authorList>
            <person name="de Groot N.N."/>
        </authorList>
    </citation>
    <scope>NUCLEOTIDE SEQUENCE [LARGE SCALE GENOMIC DNA]</scope>
    <source>
        <strain evidence="1 2">Nm146</strain>
    </source>
</reference>
<sequence>MVNYSENGIPLASYQARQLIIVSCLFAVSISFYAGKSVSSDLYVDGRMVGDVRLGVYGAGDTAIFHTFPYLGHGFYSPCYPFANCIVFHQYQSLVRRQQRAQRQQRNQSAGQPVFGGIPAFAQQQTKKSFRTNENEILPEIRGYSQIRPEYKGVGEYLPEFLQKRTSAIEK</sequence>
<evidence type="ECO:0000313" key="2">
    <source>
        <dbReference type="Proteomes" id="UP000199561"/>
    </source>
</evidence>
<dbReference type="Proteomes" id="UP000199561">
    <property type="component" value="Unassembled WGS sequence"/>
</dbReference>
<proteinExistence type="predicted"/>
<dbReference type="EMBL" id="FOUF01000009">
    <property type="protein sequence ID" value="SFM20371.1"/>
    <property type="molecule type" value="Genomic_DNA"/>
</dbReference>
<dbReference type="RefSeq" id="WP_090667670.1">
    <property type="nucleotide sequence ID" value="NZ_FOUF01000009.1"/>
</dbReference>